<reference evidence="3" key="2">
    <citation type="journal article" date="2019" name="MicrobiologyOpen">
        <title>High-quality draft genome sequence of Gaiella occulta isolated from a 150 meter deep mineral water borehole and comparison with the genome sequences of other deep-branching lineages of the phylum Actinobacteria.</title>
        <authorList>
            <person name="Severino R."/>
            <person name="Froufe H.J.C."/>
            <person name="Barroso C."/>
            <person name="Albuquerque L."/>
            <person name="Lobo-da-Cunha A."/>
            <person name="da Costa M.S."/>
            <person name="Egas C."/>
        </authorList>
    </citation>
    <scope>NUCLEOTIDE SEQUENCE [LARGE SCALE GENOMIC DNA]</scope>
    <source>
        <strain evidence="3">F2-233</strain>
    </source>
</reference>
<comment type="caution">
    <text evidence="2">The sequence shown here is derived from an EMBL/GenBank/DDBJ whole genome shotgun (WGS) entry which is preliminary data.</text>
</comment>
<protein>
    <submittedName>
        <fullName evidence="2">Uncharacterized protein</fullName>
    </submittedName>
</protein>
<name>A0A7M2YU41_9ACTN</name>
<sequence length="66" mass="6939">MPDARRRLLAGPAKVVVSLSAVVAAVALVLLLSGLRRGLGEQVTTYLDHQPPVLVSRSAAARRPTP</sequence>
<evidence type="ECO:0000256" key="1">
    <source>
        <dbReference type="SAM" id="Phobius"/>
    </source>
</evidence>
<organism evidence="2 3">
    <name type="scientific">Gaiella occulta</name>
    <dbReference type="NCBI Taxonomy" id="1002870"/>
    <lineage>
        <taxon>Bacteria</taxon>
        <taxon>Bacillati</taxon>
        <taxon>Actinomycetota</taxon>
        <taxon>Thermoleophilia</taxon>
        <taxon>Gaiellales</taxon>
        <taxon>Gaiellaceae</taxon>
        <taxon>Gaiella</taxon>
    </lineage>
</organism>
<proteinExistence type="predicted"/>
<reference evidence="2 3" key="1">
    <citation type="submission" date="2018-07" db="EMBL/GenBank/DDBJ databases">
        <title>High-quality-draft genome sequence of Gaiella occulta.</title>
        <authorList>
            <person name="Severino R."/>
            <person name="Froufe H.J.C."/>
            <person name="Rainey F.A."/>
            <person name="Barroso C."/>
            <person name="Albuquerque L."/>
            <person name="Lobo-Da-Cunha A."/>
            <person name="Da Costa M.S."/>
            <person name="Egas C."/>
        </authorList>
    </citation>
    <scope>NUCLEOTIDE SEQUENCE [LARGE SCALE GENOMIC DNA]</scope>
    <source>
        <strain evidence="2 3">F2-233</strain>
    </source>
</reference>
<evidence type="ECO:0000313" key="3">
    <source>
        <dbReference type="Proteomes" id="UP000254134"/>
    </source>
</evidence>
<keyword evidence="1" id="KW-0472">Membrane</keyword>
<keyword evidence="1" id="KW-1133">Transmembrane helix</keyword>
<gene>
    <name evidence="2" type="ORF">Gocc_2565</name>
</gene>
<keyword evidence="3" id="KW-1185">Reference proteome</keyword>
<accession>A0A7M2YU41</accession>
<dbReference type="AlphaFoldDB" id="A0A7M2YU41"/>
<keyword evidence="1" id="KW-0812">Transmembrane</keyword>
<feature type="transmembrane region" description="Helical" evidence="1">
    <location>
        <begin position="15"/>
        <end position="35"/>
    </location>
</feature>
<dbReference type="RefSeq" id="WP_114796975.1">
    <property type="nucleotide sequence ID" value="NZ_QQZY01000007.1"/>
</dbReference>
<dbReference type="Proteomes" id="UP000254134">
    <property type="component" value="Unassembled WGS sequence"/>
</dbReference>
<dbReference type="EMBL" id="QQZY01000007">
    <property type="protein sequence ID" value="RDI73652.1"/>
    <property type="molecule type" value="Genomic_DNA"/>
</dbReference>
<evidence type="ECO:0000313" key="2">
    <source>
        <dbReference type="EMBL" id="RDI73652.1"/>
    </source>
</evidence>